<dbReference type="InterPro" id="IPR003593">
    <property type="entry name" value="AAA+_ATPase"/>
</dbReference>
<dbReference type="Gene3D" id="3.40.50.300">
    <property type="entry name" value="P-loop containing nucleotide triphosphate hydrolases"/>
    <property type="match status" value="1"/>
</dbReference>
<dbReference type="InterPro" id="IPR017871">
    <property type="entry name" value="ABC_transporter-like_CS"/>
</dbReference>
<dbReference type="Pfam" id="PF08352">
    <property type="entry name" value="oligo_HPY"/>
    <property type="match status" value="1"/>
</dbReference>
<dbReference type="PROSITE" id="PS50893">
    <property type="entry name" value="ABC_TRANSPORTER_2"/>
    <property type="match status" value="1"/>
</dbReference>
<dbReference type="EMBL" id="NMVO01000017">
    <property type="protein sequence ID" value="OYO09660.1"/>
    <property type="molecule type" value="Genomic_DNA"/>
</dbReference>
<evidence type="ECO:0000256" key="5">
    <source>
        <dbReference type="SAM" id="MobiDB-lite"/>
    </source>
</evidence>
<dbReference type="PANTHER" id="PTHR43776">
    <property type="entry name" value="TRANSPORT ATP-BINDING PROTEIN"/>
    <property type="match status" value="1"/>
</dbReference>
<reference evidence="7 8" key="1">
    <citation type="submission" date="2017-07" db="EMBL/GenBank/DDBJ databases">
        <title>Draft whole genome sequences of clinical Proprionibacteriaceae strains.</title>
        <authorList>
            <person name="Bernier A.-M."/>
            <person name="Bernard K."/>
            <person name="Domingo M.-C."/>
        </authorList>
    </citation>
    <scope>NUCLEOTIDE SEQUENCE [LARGE SCALE GENOMIC DNA]</scope>
    <source>
        <strain evidence="7 8">NML 030167</strain>
    </source>
</reference>
<dbReference type="InterPro" id="IPR050319">
    <property type="entry name" value="ABC_transp_ATP-bind"/>
</dbReference>
<comment type="similarity">
    <text evidence="1">Belongs to the ABC transporter superfamily.</text>
</comment>
<dbReference type="Pfam" id="PF00005">
    <property type="entry name" value="ABC_tran"/>
    <property type="match status" value="1"/>
</dbReference>
<dbReference type="PANTHER" id="PTHR43776:SF7">
    <property type="entry name" value="D,D-DIPEPTIDE TRANSPORT ATP-BINDING PROTEIN DDPF-RELATED"/>
    <property type="match status" value="1"/>
</dbReference>
<evidence type="ECO:0000256" key="1">
    <source>
        <dbReference type="ARBA" id="ARBA00005417"/>
    </source>
</evidence>
<dbReference type="Proteomes" id="UP000215896">
    <property type="component" value="Unassembled WGS sequence"/>
</dbReference>
<dbReference type="SUPFAM" id="SSF52540">
    <property type="entry name" value="P-loop containing nucleoside triphosphate hydrolases"/>
    <property type="match status" value="1"/>
</dbReference>
<dbReference type="CDD" id="cd03257">
    <property type="entry name" value="ABC_NikE_OppD_transporters"/>
    <property type="match status" value="1"/>
</dbReference>
<dbReference type="FunFam" id="3.40.50.300:FF:000016">
    <property type="entry name" value="Oligopeptide ABC transporter ATP-binding component"/>
    <property type="match status" value="1"/>
</dbReference>
<dbReference type="OrthoDB" id="5357528at2"/>
<dbReference type="NCBIfam" id="TIGR01727">
    <property type="entry name" value="oligo_HPY"/>
    <property type="match status" value="1"/>
</dbReference>
<dbReference type="InterPro" id="IPR027417">
    <property type="entry name" value="P-loop_NTPase"/>
</dbReference>
<proteinExistence type="inferred from homology"/>
<evidence type="ECO:0000259" key="6">
    <source>
        <dbReference type="PROSITE" id="PS50893"/>
    </source>
</evidence>
<dbReference type="PROSITE" id="PS00211">
    <property type="entry name" value="ABC_TRANSPORTER_1"/>
    <property type="match status" value="1"/>
</dbReference>
<feature type="region of interest" description="Disordered" evidence="5">
    <location>
        <begin position="1"/>
        <end position="61"/>
    </location>
</feature>
<dbReference type="GO" id="GO:0055085">
    <property type="term" value="P:transmembrane transport"/>
    <property type="evidence" value="ECO:0007669"/>
    <property type="project" value="UniProtKB-ARBA"/>
</dbReference>
<name>A0A255G151_9ACTN</name>
<evidence type="ECO:0000313" key="8">
    <source>
        <dbReference type="Proteomes" id="UP000215896"/>
    </source>
</evidence>
<gene>
    <name evidence="7" type="ORF">CGZ94_18590</name>
</gene>
<evidence type="ECO:0000256" key="3">
    <source>
        <dbReference type="ARBA" id="ARBA00022741"/>
    </source>
</evidence>
<dbReference type="GO" id="GO:0015833">
    <property type="term" value="P:peptide transport"/>
    <property type="evidence" value="ECO:0007669"/>
    <property type="project" value="InterPro"/>
</dbReference>
<dbReference type="SMART" id="SM00382">
    <property type="entry name" value="AAA"/>
    <property type="match status" value="1"/>
</dbReference>
<dbReference type="InterPro" id="IPR013563">
    <property type="entry name" value="Oligopep_ABC_C"/>
</dbReference>
<feature type="domain" description="ABC transporter" evidence="6">
    <location>
        <begin position="66"/>
        <end position="315"/>
    </location>
</feature>
<evidence type="ECO:0000256" key="4">
    <source>
        <dbReference type="ARBA" id="ARBA00022840"/>
    </source>
</evidence>
<evidence type="ECO:0000256" key="2">
    <source>
        <dbReference type="ARBA" id="ARBA00022448"/>
    </source>
</evidence>
<keyword evidence="3" id="KW-0547">Nucleotide-binding</keyword>
<evidence type="ECO:0000313" key="7">
    <source>
        <dbReference type="EMBL" id="OYO09660.1"/>
    </source>
</evidence>
<keyword evidence="4 7" id="KW-0067">ATP-binding</keyword>
<comment type="caution">
    <text evidence="7">The sequence shown here is derived from an EMBL/GenBank/DDBJ whole genome shotgun (WGS) entry which is preliminary data.</text>
</comment>
<dbReference type="InterPro" id="IPR003439">
    <property type="entry name" value="ABC_transporter-like_ATP-bd"/>
</dbReference>
<dbReference type="GO" id="GO:0016887">
    <property type="term" value="F:ATP hydrolysis activity"/>
    <property type="evidence" value="ECO:0007669"/>
    <property type="project" value="InterPro"/>
</dbReference>
<protein>
    <submittedName>
        <fullName evidence="7">Peptide ABC transporter ATP-binding protein</fullName>
    </submittedName>
</protein>
<accession>A0A255G151</accession>
<feature type="compositionally biased region" description="Low complexity" evidence="5">
    <location>
        <begin position="1"/>
        <end position="29"/>
    </location>
</feature>
<dbReference type="AlphaFoldDB" id="A0A255G151"/>
<organism evidence="7 8">
    <name type="scientific">Enemella evansiae</name>
    <dbReference type="NCBI Taxonomy" id="2016499"/>
    <lineage>
        <taxon>Bacteria</taxon>
        <taxon>Bacillati</taxon>
        <taxon>Actinomycetota</taxon>
        <taxon>Actinomycetes</taxon>
        <taxon>Propionibacteriales</taxon>
        <taxon>Propionibacteriaceae</taxon>
        <taxon>Enemella</taxon>
    </lineage>
</organism>
<dbReference type="GO" id="GO:0005524">
    <property type="term" value="F:ATP binding"/>
    <property type="evidence" value="ECO:0007669"/>
    <property type="project" value="UniProtKB-KW"/>
</dbReference>
<sequence length="389" mass="42213">MPDPAAAGRGRAGTPLGLPLPRRAGRIGPQPDHPDRDSTGGRVVSTSVAEQTPAEGAGGRTDDLLLRVDHLVKHFQVGGGFMKKPTTVYAVNDISFDLRRGETLALVGESGCGKTTVGKTLMGFYQPTSGSVRFDGREIGGLSRRELRSVRRDMQFVFQDPYASLPARSTVQDILTEPLEIHGIGDRSARIRRARELLELVGLRSALASRYPHEFSGGQRQRIGIARALALEPKMLVLDEPVSALDVSVQAQVVNLLERLQQELDLGYVFIAHDLGVVRHISDRIAVMYLGSIVEYGAAGDIFTDPQHPYTQALLSAVPIPDPRRKGMARRRLLVGDLPSPTTEPAGCPFRGRCWRAQDICATDKPPLELSESGAEVACHFPGPERPAA</sequence>
<keyword evidence="2" id="KW-0813">Transport</keyword>
<keyword evidence="8" id="KW-1185">Reference proteome</keyword>